<dbReference type="GO" id="GO:0004671">
    <property type="term" value="F:protein C-terminal S-isoprenylcysteine carboxyl O-methyltransferase activity"/>
    <property type="evidence" value="ECO:0007669"/>
    <property type="project" value="UniProtKB-EC"/>
</dbReference>
<dbReference type="RefSeq" id="WP_167082967.1">
    <property type="nucleotide sequence ID" value="NZ_BAAADC010000001.1"/>
</dbReference>
<dbReference type="Pfam" id="PF04191">
    <property type="entry name" value="PEMT"/>
    <property type="match status" value="1"/>
</dbReference>
<dbReference type="EMBL" id="JAASRM010000001">
    <property type="protein sequence ID" value="NIK88824.1"/>
    <property type="molecule type" value="Genomic_DNA"/>
</dbReference>
<feature type="transmembrane region" description="Helical" evidence="5">
    <location>
        <begin position="48"/>
        <end position="66"/>
    </location>
</feature>
<evidence type="ECO:0000256" key="5">
    <source>
        <dbReference type="SAM" id="Phobius"/>
    </source>
</evidence>
<keyword evidence="3 5" id="KW-1133">Transmembrane helix</keyword>
<feature type="transmembrane region" description="Helical" evidence="5">
    <location>
        <begin position="20"/>
        <end position="36"/>
    </location>
</feature>
<proteinExistence type="predicted"/>
<keyword evidence="2 5" id="KW-0812">Transmembrane</keyword>
<dbReference type="Gene3D" id="1.20.120.1630">
    <property type="match status" value="1"/>
</dbReference>
<dbReference type="PANTHER" id="PTHR12714">
    <property type="entry name" value="PROTEIN-S ISOPRENYLCYSTEINE O-METHYLTRANSFERASE"/>
    <property type="match status" value="1"/>
</dbReference>
<dbReference type="Proteomes" id="UP000570514">
    <property type="component" value="Unassembled WGS sequence"/>
</dbReference>
<sequence>MSFADAFSNPDVIRNAYFTSYWAWILMEIWIFSRDVRKGSGQKKDRGTFILICVLITAGITLAFWAPHLWPQAKMALPMLPRVWTAITLIWAGIFLRSWAVLTLGRHFRTSVRILDDHKLVTSGPYRVLRHPSYTGGLITVFGVGLGLGNWISLAAAFAGIFISYSVRILVEEKALREHFGEAFEAHAKRTWAVLPPLW</sequence>
<evidence type="ECO:0000313" key="6">
    <source>
        <dbReference type="EMBL" id="NIK88824.1"/>
    </source>
</evidence>
<dbReference type="InterPro" id="IPR007318">
    <property type="entry name" value="Phopholipid_MeTrfase"/>
</dbReference>
<gene>
    <name evidence="6" type="ORF">FHS83_002142</name>
</gene>
<dbReference type="GO" id="GO:0032259">
    <property type="term" value="P:methylation"/>
    <property type="evidence" value="ECO:0007669"/>
    <property type="project" value="UniProtKB-KW"/>
</dbReference>
<dbReference type="GO" id="GO:0012505">
    <property type="term" value="C:endomembrane system"/>
    <property type="evidence" value="ECO:0007669"/>
    <property type="project" value="UniProtKB-SubCell"/>
</dbReference>
<keyword evidence="6" id="KW-0808">Transferase</keyword>
<evidence type="ECO:0000256" key="2">
    <source>
        <dbReference type="ARBA" id="ARBA00022692"/>
    </source>
</evidence>
<evidence type="ECO:0000256" key="3">
    <source>
        <dbReference type="ARBA" id="ARBA00022989"/>
    </source>
</evidence>
<evidence type="ECO:0000256" key="4">
    <source>
        <dbReference type="ARBA" id="ARBA00023136"/>
    </source>
</evidence>
<reference evidence="6 7" key="1">
    <citation type="submission" date="2020-03" db="EMBL/GenBank/DDBJ databases">
        <title>Genomic Encyclopedia of Type Strains, Phase IV (KMG-IV): sequencing the most valuable type-strain genomes for metagenomic binning, comparative biology and taxonomic classification.</title>
        <authorList>
            <person name="Goeker M."/>
        </authorList>
    </citation>
    <scope>NUCLEOTIDE SEQUENCE [LARGE SCALE GENOMIC DNA]</scope>
    <source>
        <strain evidence="6 7">DSM 19867</strain>
    </source>
</reference>
<keyword evidence="7" id="KW-1185">Reference proteome</keyword>
<evidence type="ECO:0000256" key="1">
    <source>
        <dbReference type="ARBA" id="ARBA00004127"/>
    </source>
</evidence>
<protein>
    <submittedName>
        <fullName evidence="6">Protein-S-isoprenylcysteine O-methyltransferase</fullName>
        <ecNumber evidence="6">2.1.1.100</ecNumber>
    </submittedName>
</protein>
<evidence type="ECO:0000313" key="7">
    <source>
        <dbReference type="Proteomes" id="UP000570514"/>
    </source>
</evidence>
<feature type="transmembrane region" description="Helical" evidence="5">
    <location>
        <begin position="86"/>
        <end position="108"/>
    </location>
</feature>
<keyword evidence="6" id="KW-0489">Methyltransferase</keyword>
<keyword evidence="4 5" id="KW-0472">Membrane</keyword>
<accession>A0A846MYV8</accession>
<dbReference type="AlphaFoldDB" id="A0A846MYV8"/>
<comment type="subcellular location">
    <subcellularLocation>
        <location evidence="1">Endomembrane system</location>
        <topology evidence="1">Multi-pass membrane protein</topology>
    </subcellularLocation>
</comment>
<comment type="caution">
    <text evidence="6">The sequence shown here is derived from an EMBL/GenBank/DDBJ whole genome shotgun (WGS) entry which is preliminary data.</text>
</comment>
<dbReference type="EC" id="2.1.1.100" evidence="6"/>
<name>A0A846MYV8_9PROT</name>
<dbReference type="PANTHER" id="PTHR12714:SF9">
    <property type="entry name" value="PROTEIN-S-ISOPRENYLCYSTEINE O-METHYLTRANSFERASE"/>
    <property type="match status" value="1"/>
</dbReference>
<organism evidence="6 7">
    <name type="scientific">Rhizomicrobium palustre</name>
    <dbReference type="NCBI Taxonomy" id="189966"/>
    <lineage>
        <taxon>Bacteria</taxon>
        <taxon>Pseudomonadati</taxon>
        <taxon>Pseudomonadota</taxon>
        <taxon>Alphaproteobacteria</taxon>
        <taxon>Micropepsales</taxon>
        <taxon>Micropepsaceae</taxon>
        <taxon>Rhizomicrobium</taxon>
    </lineage>
</organism>